<keyword evidence="5 6" id="KW-0411">Iron-sulfur</keyword>
<dbReference type="PANTHER" id="PTHR42961:SF2">
    <property type="entry name" value="IRON-SULFUR PROTEIN NUBPL"/>
    <property type="match status" value="1"/>
</dbReference>
<keyword evidence="2 6" id="KW-0547">Nucleotide-binding</keyword>
<evidence type="ECO:0000313" key="9">
    <source>
        <dbReference type="Proteomes" id="UP000820669"/>
    </source>
</evidence>
<feature type="domain" description="MIP18 family-like" evidence="7">
    <location>
        <begin position="18"/>
        <end position="85"/>
    </location>
</feature>
<dbReference type="InterPro" id="IPR044304">
    <property type="entry name" value="NUBPL-like"/>
</dbReference>
<dbReference type="Pfam" id="PF10609">
    <property type="entry name" value="ParA"/>
    <property type="match status" value="1"/>
</dbReference>
<keyword evidence="6" id="KW-0378">Hydrolase</keyword>
<sequence length="373" mass="38135">MLGRRHPRSADLDGARAAAAAIIDPQLRRSLGELGMINDVRPGRRGGVTVELALATAEHPQRDELAAAVRAAVDAAAGPGGTTVDFVSMPARRRIELAEHLRATTRPITGSLGTTCRIYAVASGKGGVGKSTVTANVAAALAAGGKRVGVLDADVWGHSIPQLFGVHRNPLTLGGLMLPVPAHGVALMSVGFFVGPGEPVVWRGPMLHKALEQFLTDTYWGELDALLIDLPPGTGDITLSLLELVPDAALLAVTTPASTAHTVAERVLTMAARGGMPIAGVVENMTAAVCACCGERTTVFGEGGGRRLAAQAGVPLLAQIPLDVEARAAGDDGVPVVLRSPSSASGLALGRLAAGLPVVRRSLSGRALPLSVV</sequence>
<reference evidence="8 9" key="1">
    <citation type="submission" date="2020-04" db="EMBL/GenBank/DDBJ databases">
        <authorList>
            <person name="Klaysubun C."/>
            <person name="Duangmal K."/>
            <person name="Lipun K."/>
        </authorList>
    </citation>
    <scope>NUCLEOTIDE SEQUENCE [LARGE SCALE GENOMIC DNA]</scope>
    <source>
        <strain evidence="8 9">K10HN5</strain>
    </source>
</reference>
<dbReference type="InterPro" id="IPR034904">
    <property type="entry name" value="FSCA_dom_sf"/>
</dbReference>
<keyword evidence="3 6" id="KW-0067">ATP-binding</keyword>
<dbReference type="InterPro" id="IPR027417">
    <property type="entry name" value="P-loop_NTPase"/>
</dbReference>
<keyword evidence="1 6" id="KW-0479">Metal-binding</keyword>
<keyword evidence="4 6" id="KW-0408">Iron</keyword>
<dbReference type="Proteomes" id="UP000820669">
    <property type="component" value="Unassembled WGS sequence"/>
</dbReference>
<protein>
    <recommendedName>
        <fullName evidence="6">Iron-sulfur cluster carrier protein</fullName>
    </recommendedName>
</protein>
<dbReference type="InterPro" id="IPR019591">
    <property type="entry name" value="Mrp/NBP35_ATP-bd"/>
</dbReference>
<dbReference type="PANTHER" id="PTHR42961">
    <property type="entry name" value="IRON-SULFUR PROTEIN NUBPL"/>
    <property type="match status" value="1"/>
</dbReference>
<dbReference type="SUPFAM" id="SSF117916">
    <property type="entry name" value="Fe-S cluster assembly (FSCA) domain-like"/>
    <property type="match status" value="1"/>
</dbReference>
<evidence type="ECO:0000256" key="1">
    <source>
        <dbReference type="ARBA" id="ARBA00022723"/>
    </source>
</evidence>
<dbReference type="InterPro" id="IPR002744">
    <property type="entry name" value="MIP18-like"/>
</dbReference>
<evidence type="ECO:0000256" key="5">
    <source>
        <dbReference type="ARBA" id="ARBA00023014"/>
    </source>
</evidence>
<comment type="caution">
    <text evidence="8">The sequence shown here is derived from an EMBL/GenBank/DDBJ whole genome shotgun (WGS) entry which is preliminary data.</text>
</comment>
<dbReference type="Gene3D" id="3.40.50.300">
    <property type="entry name" value="P-loop containing nucleotide triphosphate hydrolases"/>
    <property type="match status" value="1"/>
</dbReference>
<evidence type="ECO:0000259" key="7">
    <source>
        <dbReference type="Pfam" id="PF01883"/>
    </source>
</evidence>
<dbReference type="SUPFAM" id="SSF52540">
    <property type="entry name" value="P-loop containing nucleoside triphosphate hydrolases"/>
    <property type="match status" value="1"/>
</dbReference>
<dbReference type="InterPro" id="IPR033756">
    <property type="entry name" value="YlxH/NBP35"/>
</dbReference>
<gene>
    <name evidence="8" type="ORF">HF526_09775</name>
</gene>
<comment type="subunit">
    <text evidence="6">Homodimer.</text>
</comment>
<accession>A0ABX1S7Q8</accession>
<dbReference type="Gene3D" id="3.30.300.130">
    <property type="entry name" value="Fe-S cluster assembly (FSCA)"/>
    <property type="match status" value="1"/>
</dbReference>
<keyword evidence="9" id="KW-1185">Reference proteome</keyword>
<dbReference type="HAMAP" id="MF_02040">
    <property type="entry name" value="Mrp_NBP35"/>
    <property type="match status" value="1"/>
</dbReference>
<evidence type="ECO:0000256" key="3">
    <source>
        <dbReference type="ARBA" id="ARBA00022840"/>
    </source>
</evidence>
<feature type="binding site" evidence="6">
    <location>
        <begin position="124"/>
        <end position="131"/>
    </location>
    <ligand>
        <name>ATP</name>
        <dbReference type="ChEBI" id="CHEBI:30616"/>
    </ligand>
</feature>
<comment type="function">
    <text evidence="6">Binds and transfers iron-sulfur (Fe-S) clusters to target apoproteins. Can hydrolyze ATP.</text>
</comment>
<organism evidence="8 9">
    <name type="scientific">Pseudonocardia acidicola</name>
    <dbReference type="NCBI Taxonomy" id="2724939"/>
    <lineage>
        <taxon>Bacteria</taxon>
        <taxon>Bacillati</taxon>
        <taxon>Actinomycetota</taxon>
        <taxon>Actinomycetes</taxon>
        <taxon>Pseudonocardiales</taxon>
        <taxon>Pseudonocardiaceae</taxon>
        <taxon>Pseudonocardia</taxon>
    </lineage>
</organism>
<dbReference type="RefSeq" id="WP_169381041.1">
    <property type="nucleotide sequence ID" value="NZ_JAAXLA010000013.1"/>
</dbReference>
<proteinExistence type="inferred from homology"/>
<evidence type="ECO:0000256" key="4">
    <source>
        <dbReference type="ARBA" id="ARBA00023004"/>
    </source>
</evidence>
<evidence type="ECO:0000313" key="8">
    <source>
        <dbReference type="EMBL" id="NMH97598.1"/>
    </source>
</evidence>
<evidence type="ECO:0000256" key="6">
    <source>
        <dbReference type="HAMAP-Rule" id="MF_02040"/>
    </source>
</evidence>
<dbReference type="GO" id="GO:0005524">
    <property type="term" value="F:ATP binding"/>
    <property type="evidence" value="ECO:0007669"/>
    <property type="project" value="UniProtKB-KW"/>
</dbReference>
<dbReference type="Pfam" id="PF01883">
    <property type="entry name" value="FeS_assembly_P"/>
    <property type="match status" value="1"/>
</dbReference>
<comment type="similarity">
    <text evidence="6">Belongs to the Mrp/NBP35 ATP-binding proteins family.</text>
</comment>
<dbReference type="EMBL" id="JAAXLA010000013">
    <property type="protein sequence ID" value="NMH97598.1"/>
    <property type="molecule type" value="Genomic_DNA"/>
</dbReference>
<dbReference type="CDD" id="cd02037">
    <property type="entry name" value="Mrp_NBP35"/>
    <property type="match status" value="1"/>
</dbReference>
<evidence type="ECO:0000256" key="2">
    <source>
        <dbReference type="ARBA" id="ARBA00022741"/>
    </source>
</evidence>
<name>A0ABX1S7Q8_9PSEU</name>